<protein>
    <submittedName>
        <fullName evidence="2">Uncharacterized protein</fullName>
    </submittedName>
</protein>
<name>A0A0F3IT30_9PROT</name>
<reference evidence="2 3" key="1">
    <citation type="submission" date="2015-03" db="EMBL/GenBank/DDBJ databases">
        <title>Draft genome sequence of Elstera litoralis.</title>
        <authorList>
            <person name="Rahalkar M.C."/>
            <person name="Dhakephalkar P.K."/>
            <person name="Pore S.D."/>
            <person name="Arora P."/>
            <person name="Kapse N.G."/>
            <person name="Pandit P.S."/>
        </authorList>
    </citation>
    <scope>NUCLEOTIDE SEQUENCE [LARGE SCALE GENOMIC DNA]</scope>
    <source>
        <strain evidence="2 3">Dia-1</strain>
    </source>
</reference>
<evidence type="ECO:0000313" key="2">
    <source>
        <dbReference type="EMBL" id="KJV09703.1"/>
    </source>
</evidence>
<feature type="region of interest" description="Disordered" evidence="1">
    <location>
        <begin position="1"/>
        <end position="22"/>
    </location>
</feature>
<comment type="caution">
    <text evidence="2">The sequence shown here is derived from an EMBL/GenBank/DDBJ whole genome shotgun (WGS) entry which is preliminary data.</text>
</comment>
<evidence type="ECO:0000256" key="1">
    <source>
        <dbReference type="SAM" id="MobiDB-lite"/>
    </source>
</evidence>
<evidence type="ECO:0000313" key="3">
    <source>
        <dbReference type="Proteomes" id="UP000033774"/>
    </source>
</evidence>
<accession>A0A0F3IT30</accession>
<organism evidence="2 3">
    <name type="scientific">Elstera litoralis</name>
    <dbReference type="NCBI Taxonomy" id="552518"/>
    <lineage>
        <taxon>Bacteria</taxon>
        <taxon>Pseudomonadati</taxon>
        <taxon>Pseudomonadota</taxon>
        <taxon>Alphaproteobacteria</taxon>
        <taxon>Rhodospirillales</taxon>
        <taxon>Rhodospirillaceae</taxon>
        <taxon>Elstera</taxon>
    </lineage>
</organism>
<dbReference type="Proteomes" id="UP000033774">
    <property type="component" value="Unassembled WGS sequence"/>
</dbReference>
<dbReference type="EMBL" id="LAJY01000229">
    <property type="protein sequence ID" value="KJV09703.1"/>
    <property type="molecule type" value="Genomic_DNA"/>
</dbReference>
<gene>
    <name evidence="2" type="ORF">VZ95_09815</name>
</gene>
<dbReference type="AlphaFoldDB" id="A0A0F3IT30"/>
<sequence>MVRIACSASSPKNADQPWEPHHRFRRSKPENLHEGLIDELCPPPGNNQNALKRAFDELPEAPFAFRQLLHRQQPVGNIYRRPDDDALTVDLDHALAQQILPGRIAEIRHGPIFDPHLFPRQRALIAVMKAFGDGGRVKIENRLPHHFARGSTDELSGMGIGVEKAPLGIAHENIDRHDLQNLFEQPTG</sequence>
<keyword evidence="3" id="KW-1185">Reference proteome</keyword>
<proteinExistence type="predicted"/>